<dbReference type="EMBL" id="JH651379">
    <property type="protein sequence ID" value="EIJ38347.1"/>
    <property type="molecule type" value="Genomic_DNA"/>
</dbReference>
<dbReference type="OrthoDB" id="9768048at2"/>
<dbReference type="HOGENOM" id="CLU_038371_3_0_10"/>
<evidence type="ECO:0000256" key="1">
    <source>
        <dbReference type="ARBA" id="ARBA00022676"/>
    </source>
</evidence>
<dbReference type="SUPFAM" id="SSF53756">
    <property type="entry name" value="UDP-Glycosyltransferase/glycogen phosphorylase"/>
    <property type="match status" value="1"/>
</dbReference>
<dbReference type="PANTHER" id="PTHR30160:SF22">
    <property type="entry name" value="LIPOPOLYSACCHARIDE CORE BIOSYNTHESIS PROTEIN"/>
    <property type="match status" value="1"/>
</dbReference>
<dbReference type="GO" id="GO:0009244">
    <property type="term" value="P:lipopolysaccharide core region biosynthetic process"/>
    <property type="evidence" value="ECO:0007669"/>
    <property type="project" value="TreeGrafter"/>
</dbReference>
<evidence type="ECO:0000313" key="4">
    <source>
        <dbReference type="Proteomes" id="UP000004690"/>
    </source>
</evidence>
<dbReference type="Proteomes" id="UP000004690">
    <property type="component" value="Unassembled WGS sequence"/>
</dbReference>
<dbReference type="RefSeq" id="WP_008611516.1">
    <property type="nucleotide sequence ID" value="NZ_JH651379.1"/>
</dbReference>
<dbReference type="InterPro" id="IPR051199">
    <property type="entry name" value="LPS_LOS_Heptosyltrfase"/>
</dbReference>
<keyword evidence="2 3" id="KW-0808">Transferase</keyword>
<sequence>MNPTKHILVIRFSDIGDAAIAVPVLRCVLQQNKNIKITVATKAFLKPVFETVKGVDVVTAHIRGKHKGFKGLLKFYSEIKENNYTEIADLHGSLRSTVIKSLFKLKNVSSKTIDKGRAEKRNLVAGKEFKPLKTTIERYAAVFRALGCQVDLSKDIVPKNPDLPSKIYDLLGRDSKKWVGIAPFAFFDTKMYPIDLMEQVIEYLSKTNIFKIILFGGPKDESELERLSTAYPNTVFTFKKITFEEELQLIAHLDLMLSMDSGNGHLAAMYGVKVITLWGVTHPYAGFYPYKQPKEYALLSDKEKYPLIPTSIYGNKAPEDYKEVMRTILPQHIINKIEEVLKP</sequence>
<evidence type="ECO:0000313" key="3">
    <source>
        <dbReference type="EMBL" id="EIJ38347.1"/>
    </source>
</evidence>
<organism evidence="3 4">
    <name type="scientific">Galbibacter orientalis DSM 19592</name>
    <dbReference type="NCBI Taxonomy" id="926559"/>
    <lineage>
        <taxon>Bacteria</taxon>
        <taxon>Pseudomonadati</taxon>
        <taxon>Bacteroidota</taxon>
        <taxon>Flavobacteriia</taxon>
        <taxon>Flavobacteriales</taxon>
        <taxon>Flavobacteriaceae</taxon>
        <taxon>Galbibacter</taxon>
    </lineage>
</organism>
<dbReference type="eggNOG" id="COG0859">
    <property type="taxonomic scope" value="Bacteria"/>
</dbReference>
<name>I3C404_9FLAO</name>
<reference evidence="3 4" key="1">
    <citation type="submission" date="2012-02" db="EMBL/GenBank/DDBJ databases">
        <title>Improved High-Quality Draft genome of Joostella marina DSM 19592.</title>
        <authorList>
            <consortium name="US DOE Joint Genome Institute (JGI-PGF)"/>
            <person name="Lucas S."/>
            <person name="Copeland A."/>
            <person name="Lapidus A."/>
            <person name="Bruce D."/>
            <person name="Goodwin L."/>
            <person name="Pitluck S."/>
            <person name="Peters L."/>
            <person name="Chertkov O."/>
            <person name="Ovchinnikova G."/>
            <person name="Kyrpides N."/>
            <person name="Mavromatis K."/>
            <person name="Detter J.C."/>
            <person name="Han C."/>
            <person name="Land M."/>
            <person name="Hauser L."/>
            <person name="Markowitz V."/>
            <person name="Cheng J.-F."/>
            <person name="Hugenholtz P."/>
            <person name="Woyke T."/>
            <person name="Wu D."/>
            <person name="Tindall B."/>
            <person name="Brambilla E."/>
            <person name="Klenk H.-P."/>
            <person name="Eisen J.A."/>
        </authorList>
    </citation>
    <scope>NUCLEOTIDE SEQUENCE [LARGE SCALE GENOMIC DNA]</scope>
    <source>
        <strain evidence="3 4">DSM 19592</strain>
    </source>
</reference>
<protein>
    <submittedName>
        <fullName evidence="3">ADP-heptose:LPS heptosyltransferase</fullName>
    </submittedName>
</protein>
<dbReference type="GO" id="GO:0005829">
    <property type="term" value="C:cytosol"/>
    <property type="evidence" value="ECO:0007669"/>
    <property type="project" value="TreeGrafter"/>
</dbReference>
<dbReference type="Gene3D" id="3.40.50.2000">
    <property type="entry name" value="Glycogen Phosphorylase B"/>
    <property type="match status" value="2"/>
</dbReference>
<gene>
    <name evidence="3" type="ORF">JoomaDRAFT_1331</name>
</gene>
<keyword evidence="4" id="KW-1185">Reference proteome</keyword>
<keyword evidence="1" id="KW-0328">Glycosyltransferase</keyword>
<dbReference type="PANTHER" id="PTHR30160">
    <property type="entry name" value="TETRAACYLDISACCHARIDE 4'-KINASE-RELATED"/>
    <property type="match status" value="1"/>
</dbReference>
<dbReference type="InterPro" id="IPR002201">
    <property type="entry name" value="Glyco_trans_9"/>
</dbReference>
<accession>I3C404</accession>
<proteinExistence type="predicted"/>
<dbReference type="Pfam" id="PF01075">
    <property type="entry name" value="Glyco_transf_9"/>
    <property type="match status" value="1"/>
</dbReference>
<dbReference type="CDD" id="cd03789">
    <property type="entry name" value="GT9_LPS_heptosyltransferase"/>
    <property type="match status" value="1"/>
</dbReference>
<dbReference type="STRING" id="926559.JoomaDRAFT_1331"/>
<dbReference type="AlphaFoldDB" id="I3C404"/>
<dbReference type="GO" id="GO:0008713">
    <property type="term" value="F:ADP-heptose-lipopolysaccharide heptosyltransferase activity"/>
    <property type="evidence" value="ECO:0007669"/>
    <property type="project" value="TreeGrafter"/>
</dbReference>
<evidence type="ECO:0000256" key="2">
    <source>
        <dbReference type="ARBA" id="ARBA00022679"/>
    </source>
</evidence>